<dbReference type="Proteomes" id="UP000599109">
    <property type="component" value="Unassembled WGS sequence"/>
</dbReference>
<dbReference type="RefSeq" id="WP_201672150.1">
    <property type="nucleotide sequence ID" value="NZ_JAEQNE010000001.1"/>
</dbReference>
<evidence type="ECO:0000313" key="2">
    <source>
        <dbReference type="EMBL" id="MBL0389536.1"/>
    </source>
</evidence>
<comment type="caution">
    <text evidence="2">The sequence shown here is derived from an EMBL/GenBank/DDBJ whole genome shotgun (WGS) entry which is preliminary data.</text>
</comment>
<accession>A0A937CQ20</accession>
<feature type="region of interest" description="Disordered" evidence="1">
    <location>
        <begin position="107"/>
        <end position="138"/>
    </location>
</feature>
<dbReference type="SUPFAM" id="SSF53300">
    <property type="entry name" value="vWA-like"/>
    <property type="match status" value="1"/>
</dbReference>
<dbReference type="InterPro" id="IPR011195">
    <property type="entry name" value="UCP010256"/>
</dbReference>
<evidence type="ECO:0000313" key="3">
    <source>
        <dbReference type="Proteomes" id="UP000599109"/>
    </source>
</evidence>
<dbReference type="InterPro" id="IPR008912">
    <property type="entry name" value="Uncharacterised_CoxE"/>
</dbReference>
<reference evidence="2 3" key="1">
    <citation type="journal article" date="2017" name="Int. J. Syst. Evol. Microbiol.">
        <title>Ramlibacter monticola sp. nov., isolated from forest soil.</title>
        <authorList>
            <person name="Chaudhary D.K."/>
            <person name="Kim J."/>
        </authorList>
    </citation>
    <scope>NUCLEOTIDE SEQUENCE [LARGE SCALE GENOMIC DNA]</scope>
    <source>
        <strain evidence="2 3">KACC 19175</strain>
    </source>
</reference>
<proteinExistence type="predicted"/>
<dbReference type="PANTHER" id="PTHR39338">
    <property type="entry name" value="BLL5662 PROTEIN-RELATED"/>
    <property type="match status" value="1"/>
</dbReference>
<dbReference type="CDD" id="cd00198">
    <property type="entry name" value="vWFA"/>
    <property type="match status" value="1"/>
</dbReference>
<dbReference type="PIRSF" id="PIRSF010256">
    <property type="entry name" value="CoxE_vWa"/>
    <property type="match status" value="1"/>
</dbReference>
<name>A0A937CQ20_9BURK</name>
<dbReference type="EMBL" id="JAEQNE010000001">
    <property type="protein sequence ID" value="MBL0389536.1"/>
    <property type="molecule type" value="Genomic_DNA"/>
</dbReference>
<dbReference type="InterPro" id="IPR036465">
    <property type="entry name" value="vWFA_dom_sf"/>
</dbReference>
<sequence length="393" mass="43282">MLNAASAIPAPAVIPAEAGIHGFLESRAGDRLAGFPAFLRANGFVVGAADAVQVLRTARDVGVLDAEVLRWSLQALLCGRCDEWRRFDDLFDAWFLPANRWAAPQRRSVEAGMQSAATRAGTGEPGREQGDPLRPRAAASRAESLASTDFRDLAREHALDIDALMRQLARRLKQIRLRRMARAHQRRRLALQATIRRSVESGGTPIRLAWQAPRRVRPRLVLLLDVSRSMAAYSFFYLRLARALSGELADVHTFIFHTRVTAVSEALRDPDPWRAQERLHLLAQGWGGGTRIGESLAQFNAEHAARLVHSRTAIVVMSDGYDTGEPARLSAALAQLRRRARRIVWLNPLCSRPGFAPVSQGMQAALPHLDLLAPGGDLASIRAVLPELLEALQ</sequence>
<dbReference type="PANTHER" id="PTHR39338:SF6">
    <property type="entry name" value="BLL5662 PROTEIN"/>
    <property type="match status" value="1"/>
</dbReference>
<gene>
    <name evidence="2" type="ORF">JJ685_00120</name>
</gene>
<protein>
    <submittedName>
        <fullName evidence="2">VWA domain-containing protein</fullName>
    </submittedName>
</protein>
<organism evidence="2 3">
    <name type="scientific">Ramlibacter monticola</name>
    <dbReference type="NCBI Taxonomy" id="1926872"/>
    <lineage>
        <taxon>Bacteria</taxon>
        <taxon>Pseudomonadati</taxon>
        <taxon>Pseudomonadota</taxon>
        <taxon>Betaproteobacteria</taxon>
        <taxon>Burkholderiales</taxon>
        <taxon>Comamonadaceae</taxon>
        <taxon>Ramlibacter</taxon>
    </lineage>
</organism>
<dbReference type="AlphaFoldDB" id="A0A937CQ20"/>
<keyword evidence="3" id="KW-1185">Reference proteome</keyword>
<dbReference type="Gene3D" id="3.40.50.410">
    <property type="entry name" value="von Willebrand factor, type A domain"/>
    <property type="match status" value="1"/>
</dbReference>
<evidence type="ECO:0000256" key="1">
    <source>
        <dbReference type="SAM" id="MobiDB-lite"/>
    </source>
</evidence>
<dbReference type="Pfam" id="PF05762">
    <property type="entry name" value="VWA_CoxE"/>
    <property type="match status" value="1"/>
</dbReference>
<feature type="compositionally biased region" description="Basic and acidic residues" evidence="1">
    <location>
        <begin position="125"/>
        <end position="134"/>
    </location>
</feature>